<evidence type="ECO:0000256" key="17">
    <source>
        <dbReference type="RuleBase" id="RU004196"/>
    </source>
</evidence>
<comment type="function">
    <text evidence="15">DNA ligase involved in DNA non-homologous end joining (NHEJ); required for double-strand break (DSB) repair.</text>
</comment>
<dbReference type="FunFam" id="3.30.470.30:FF:000013">
    <property type="entry name" value="DNA ligase"/>
    <property type="match status" value="1"/>
</dbReference>
<dbReference type="GO" id="GO:0006303">
    <property type="term" value="P:double-strand break repair via nonhomologous end joining"/>
    <property type="evidence" value="ECO:0007669"/>
    <property type="project" value="TreeGrafter"/>
</dbReference>
<dbReference type="PROSITE" id="PS50160">
    <property type="entry name" value="DNA_LIGASE_A3"/>
    <property type="match status" value="1"/>
</dbReference>
<dbReference type="PANTHER" id="PTHR45997">
    <property type="entry name" value="DNA LIGASE 4"/>
    <property type="match status" value="1"/>
</dbReference>
<dbReference type="Pfam" id="PF01068">
    <property type="entry name" value="DNA_ligase_A_M"/>
    <property type="match status" value="1"/>
</dbReference>
<dbReference type="SUPFAM" id="SSF56091">
    <property type="entry name" value="DNA ligase/mRNA capping enzyme, catalytic domain"/>
    <property type="match status" value="1"/>
</dbReference>
<evidence type="ECO:0000256" key="9">
    <source>
        <dbReference type="ARBA" id="ARBA00022840"/>
    </source>
</evidence>
<keyword evidence="8 16" id="KW-0227">DNA damage</keyword>
<evidence type="ECO:0000256" key="15">
    <source>
        <dbReference type="ARBA" id="ARBA00043870"/>
    </source>
</evidence>
<dbReference type="GO" id="GO:0003677">
    <property type="term" value="F:DNA binding"/>
    <property type="evidence" value="ECO:0007669"/>
    <property type="project" value="InterPro"/>
</dbReference>
<evidence type="ECO:0000256" key="8">
    <source>
        <dbReference type="ARBA" id="ARBA00022763"/>
    </source>
</evidence>
<dbReference type="FunFam" id="2.40.50.140:FF:000234">
    <property type="entry name" value="DNA ligase"/>
    <property type="match status" value="1"/>
</dbReference>
<dbReference type="Pfam" id="PF04679">
    <property type="entry name" value="DNA_ligase_A_C"/>
    <property type="match status" value="1"/>
</dbReference>
<dbReference type="PROSITE" id="PS50172">
    <property type="entry name" value="BRCT"/>
    <property type="match status" value="2"/>
</dbReference>
<dbReference type="InterPro" id="IPR036420">
    <property type="entry name" value="BRCT_dom_sf"/>
</dbReference>
<evidence type="ECO:0000256" key="18">
    <source>
        <dbReference type="SAM" id="MobiDB-lite"/>
    </source>
</evidence>
<dbReference type="InterPro" id="IPR029710">
    <property type="entry name" value="LIG4"/>
</dbReference>
<dbReference type="CDD" id="cd17722">
    <property type="entry name" value="BRCT_DNA_ligase_IV_rpt1"/>
    <property type="match status" value="1"/>
</dbReference>
<dbReference type="SUPFAM" id="SSF52113">
    <property type="entry name" value="BRCT domain"/>
    <property type="match status" value="2"/>
</dbReference>
<dbReference type="Gene3D" id="3.40.50.10190">
    <property type="entry name" value="BRCT domain"/>
    <property type="match status" value="2"/>
</dbReference>
<evidence type="ECO:0000256" key="12">
    <source>
        <dbReference type="ARBA" id="ARBA00023204"/>
    </source>
</evidence>
<feature type="region of interest" description="Disordered" evidence="18">
    <location>
        <begin position="48"/>
        <end position="72"/>
    </location>
</feature>
<evidence type="ECO:0000256" key="5">
    <source>
        <dbReference type="ARBA" id="ARBA00022723"/>
    </source>
</evidence>
<dbReference type="OrthoDB" id="151490at2759"/>
<evidence type="ECO:0000256" key="6">
    <source>
        <dbReference type="ARBA" id="ARBA00022737"/>
    </source>
</evidence>
<evidence type="ECO:0000256" key="13">
    <source>
        <dbReference type="ARBA" id="ARBA00023242"/>
    </source>
</evidence>
<name>A0A8T9C6L0_9HELO</name>
<comment type="similarity">
    <text evidence="3 17">Belongs to the ATP-dependent DNA ligase family.</text>
</comment>
<evidence type="ECO:0000313" key="21">
    <source>
        <dbReference type="EMBL" id="TVY81298.1"/>
    </source>
</evidence>
<keyword evidence="11 16" id="KW-0233">DNA recombination</keyword>
<evidence type="ECO:0000256" key="11">
    <source>
        <dbReference type="ARBA" id="ARBA00023172"/>
    </source>
</evidence>
<dbReference type="InterPro" id="IPR044125">
    <property type="entry name" value="Adenylation_DNA_ligase_IV"/>
</dbReference>
<dbReference type="EMBL" id="QGMK01000505">
    <property type="protein sequence ID" value="TVY81298.1"/>
    <property type="molecule type" value="Genomic_DNA"/>
</dbReference>
<organism evidence="21 22">
    <name type="scientific">Lachnellula suecica</name>
    <dbReference type="NCBI Taxonomy" id="602035"/>
    <lineage>
        <taxon>Eukaryota</taxon>
        <taxon>Fungi</taxon>
        <taxon>Dikarya</taxon>
        <taxon>Ascomycota</taxon>
        <taxon>Pezizomycotina</taxon>
        <taxon>Leotiomycetes</taxon>
        <taxon>Helotiales</taxon>
        <taxon>Lachnaceae</taxon>
        <taxon>Lachnellula</taxon>
    </lineage>
</organism>
<dbReference type="PROSITE" id="PS00333">
    <property type="entry name" value="DNA_LIGASE_A2"/>
    <property type="match status" value="1"/>
</dbReference>
<comment type="cofactor">
    <cofactor evidence="1">
        <name>Mg(2+)</name>
        <dbReference type="ChEBI" id="CHEBI:18420"/>
    </cofactor>
</comment>
<keyword evidence="6" id="KW-0677">Repeat</keyword>
<keyword evidence="5" id="KW-0479">Metal-binding</keyword>
<dbReference type="AlphaFoldDB" id="A0A8T9C6L0"/>
<feature type="domain" description="BRCT" evidence="20">
    <location>
        <begin position="917"/>
        <end position="982"/>
    </location>
</feature>
<dbReference type="InterPro" id="IPR012310">
    <property type="entry name" value="DNA_ligase_ATP-dep_cent"/>
</dbReference>
<comment type="caution">
    <text evidence="21">The sequence shown here is derived from an EMBL/GenBank/DDBJ whole genome shotgun (WGS) entry which is preliminary data.</text>
</comment>
<evidence type="ECO:0000256" key="7">
    <source>
        <dbReference type="ARBA" id="ARBA00022741"/>
    </source>
</evidence>
<reference evidence="21 22" key="1">
    <citation type="submission" date="2018-05" db="EMBL/GenBank/DDBJ databases">
        <title>Genome sequencing and assembly of the regulated plant pathogen Lachnellula willkommii and related sister species for the development of diagnostic species identification markers.</title>
        <authorList>
            <person name="Giroux E."/>
            <person name="Bilodeau G."/>
        </authorList>
    </citation>
    <scope>NUCLEOTIDE SEQUENCE [LARGE SCALE GENOMIC DNA]</scope>
    <source>
        <strain evidence="21 22">CBS 268.59</strain>
    </source>
</reference>
<evidence type="ECO:0000256" key="2">
    <source>
        <dbReference type="ARBA" id="ARBA00004123"/>
    </source>
</evidence>
<dbReference type="Gene3D" id="3.30.470.30">
    <property type="entry name" value="DNA ligase/mRNA capping enzyme"/>
    <property type="match status" value="1"/>
</dbReference>
<keyword evidence="22" id="KW-1185">Reference proteome</keyword>
<dbReference type="FunFam" id="1.10.3260.10:FF:000008">
    <property type="entry name" value="DNA ligase 4"/>
    <property type="match status" value="1"/>
</dbReference>
<dbReference type="InterPro" id="IPR012340">
    <property type="entry name" value="NA-bd_OB-fold"/>
</dbReference>
<dbReference type="InterPro" id="IPR036599">
    <property type="entry name" value="DNA_ligase_N_sf"/>
</dbReference>
<dbReference type="GO" id="GO:0003910">
    <property type="term" value="F:DNA ligase (ATP) activity"/>
    <property type="evidence" value="ECO:0007669"/>
    <property type="project" value="UniProtKB-EC"/>
</dbReference>
<dbReference type="GO" id="GO:0032807">
    <property type="term" value="C:DNA ligase IV complex"/>
    <property type="evidence" value="ECO:0007669"/>
    <property type="project" value="TreeGrafter"/>
</dbReference>
<keyword evidence="7 16" id="KW-0547">Nucleotide-binding</keyword>
<gene>
    <name evidence="21" type="primary">LIG4</name>
    <name evidence="21" type="ORF">LSUE1_G005795</name>
</gene>
<keyword evidence="12 16" id="KW-0234">DNA repair</keyword>
<evidence type="ECO:0000259" key="19">
    <source>
        <dbReference type="PROSITE" id="PS50160"/>
    </source>
</evidence>
<dbReference type="InterPro" id="IPR012308">
    <property type="entry name" value="DNA_ligase_ATP-dep_N"/>
</dbReference>
<evidence type="ECO:0000259" key="20">
    <source>
        <dbReference type="PROSITE" id="PS50172"/>
    </source>
</evidence>
<dbReference type="SUPFAM" id="SSF50249">
    <property type="entry name" value="Nucleic acid-binding proteins"/>
    <property type="match status" value="1"/>
</dbReference>
<evidence type="ECO:0000313" key="22">
    <source>
        <dbReference type="Proteomes" id="UP000469558"/>
    </source>
</evidence>
<comment type="catalytic activity">
    <reaction evidence="14 16">
        <text>ATP + (deoxyribonucleotide)n-3'-hydroxyl + 5'-phospho-(deoxyribonucleotide)m = (deoxyribonucleotide)n+m + AMP + diphosphate.</text>
        <dbReference type="EC" id="6.5.1.1"/>
    </reaction>
</comment>
<evidence type="ECO:0000256" key="10">
    <source>
        <dbReference type="ARBA" id="ARBA00022842"/>
    </source>
</evidence>
<dbReference type="SUPFAM" id="SSF117018">
    <property type="entry name" value="ATP-dependent DNA ligase DNA-binding domain"/>
    <property type="match status" value="1"/>
</dbReference>
<evidence type="ECO:0000256" key="3">
    <source>
        <dbReference type="ARBA" id="ARBA00007572"/>
    </source>
</evidence>
<feature type="domain" description="BRCT" evidence="20">
    <location>
        <begin position="713"/>
        <end position="806"/>
    </location>
</feature>
<dbReference type="Gene3D" id="1.10.3260.10">
    <property type="entry name" value="DNA ligase, ATP-dependent, N-terminal domain"/>
    <property type="match status" value="1"/>
</dbReference>
<dbReference type="InterPro" id="IPR001357">
    <property type="entry name" value="BRCT_dom"/>
</dbReference>
<feature type="domain" description="ATP-dependent DNA ligase family profile" evidence="19">
    <location>
        <begin position="418"/>
        <end position="543"/>
    </location>
</feature>
<protein>
    <recommendedName>
        <fullName evidence="16">DNA ligase</fullName>
        <ecNumber evidence="16">6.5.1.1</ecNumber>
    </recommendedName>
</protein>
<dbReference type="GO" id="GO:0005524">
    <property type="term" value="F:ATP binding"/>
    <property type="evidence" value="ECO:0007669"/>
    <property type="project" value="UniProtKB-KW"/>
</dbReference>
<dbReference type="EC" id="6.5.1.1" evidence="16"/>
<dbReference type="InterPro" id="IPR000977">
    <property type="entry name" value="DNA_ligase_ATP-dep"/>
</dbReference>
<dbReference type="PANTHER" id="PTHR45997:SF1">
    <property type="entry name" value="DNA LIGASE 4"/>
    <property type="match status" value="1"/>
</dbReference>
<dbReference type="Pfam" id="PF04675">
    <property type="entry name" value="DNA_ligase_A_N"/>
    <property type="match status" value="1"/>
</dbReference>
<evidence type="ECO:0000256" key="4">
    <source>
        <dbReference type="ARBA" id="ARBA00022598"/>
    </source>
</evidence>
<dbReference type="GO" id="GO:0006310">
    <property type="term" value="P:DNA recombination"/>
    <property type="evidence" value="ECO:0007669"/>
    <property type="project" value="UniProtKB-KW"/>
</dbReference>
<evidence type="ECO:0000256" key="1">
    <source>
        <dbReference type="ARBA" id="ARBA00001946"/>
    </source>
</evidence>
<dbReference type="Proteomes" id="UP000469558">
    <property type="component" value="Unassembled WGS sequence"/>
</dbReference>
<dbReference type="InterPro" id="IPR016059">
    <property type="entry name" value="DNA_ligase_ATP-dep_CS"/>
</dbReference>
<keyword evidence="9 16" id="KW-0067">ATP-binding</keyword>
<dbReference type="InterPro" id="IPR012309">
    <property type="entry name" value="DNA_ligase_ATP-dep_C"/>
</dbReference>
<evidence type="ECO:0000256" key="16">
    <source>
        <dbReference type="RuleBase" id="RU000617"/>
    </source>
</evidence>
<accession>A0A8T9C6L0</accession>
<dbReference type="Gene3D" id="2.40.50.140">
    <property type="entry name" value="Nucleic acid-binding proteins"/>
    <property type="match status" value="1"/>
</dbReference>
<keyword evidence="10" id="KW-0460">Magnesium</keyword>
<dbReference type="GO" id="GO:0071897">
    <property type="term" value="P:DNA biosynthetic process"/>
    <property type="evidence" value="ECO:0007669"/>
    <property type="project" value="InterPro"/>
</dbReference>
<keyword evidence="4 16" id="KW-0436">Ligase</keyword>
<dbReference type="CDD" id="cd07903">
    <property type="entry name" value="Adenylation_DNA_ligase_IV"/>
    <property type="match status" value="1"/>
</dbReference>
<dbReference type="CDD" id="cd07968">
    <property type="entry name" value="OBF_DNA_ligase_IV"/>
    <property type="match status" value="1"/>
</dbReference>
<evidence type="ECO:0000256" key="14">
    <source>
        <dbReference type="ARBA" id="ARBA00034003"/>
    </source>
</evidence>
<proteinExistence type="inferred from homology"/>
<dbReference type="GO" id="GO:0006297">
    <property type="term" value="P:nucleotide-excision repair, DNA gap filling"/>
    <property type="evidence" value="ECO:0007669"/>
    <property type="project" value="TreeGrafter"/>
</dbReference>
<dbReference type="SMART" id="SM00292">
    <property type="entry name" value="BRCT"/>
    <property type="match status" value="2"/>
</dbReference>
<dbReference type="PROSITE" id="PS00697">
    <property type="entry name" value="DNA_LIGASE_A1"/>
    <property type="match status" value="1"/>
</dbReference>
<dbReference type="NCBIfam" id="TIGR00574">
    <property type="entry name" value="dnl1"/>
    <property type="match status" value="1"/>
</dbReference>
<sequence>MAQSQQELISLPSISSTCADRARYPDRPYNHGETFFFHELLEDLFNPLNENKKKPTGPAAKRGPAKSNKLTPHEARRNIIQKFISRWRKEVGNDIHPALRLIVPEKDGARAMYGLKEKAIGKLLVKLLNISPNSDDGYGLINWKLPGQAAPTKMAGDFAGRCYDVLSKRSMRQGYGDMRVDEVNDLLDRLSHTQEEKHQLPIFQKLYNRMNAKELMWLIRIILRQMKIGASEKTILNLWHPNGEALFEISSDLRKVCWELTDPTVLLDGDQTGVTIMQCFQPQLAQFQMHDFQTMIDKLGVTSDNNEYWIEEKLDGERMQMHMIEDDSVPGGRRFRFWSRKAKDYTYLYGSSFEDDNSALTRHIKDAFDPRVTSIILDGEMITWDPETNKIVAFGTLKSAALSEQRNPFQGTGIRPLFRVFDCLYLNDKNITQYPLWERRNALEGAVKNVHQRLEIHHYQTANSADAIDPALRKVIEEASEGLVLKNPQSIYQLNSRNDNWMKVKPEYMTDFGESLDCVVIGGYYGSGHRGGGLSSFLCGLRVDENHMAPGTNPMKCWSFCKVGGGLRAGDYAEIKHHTSGKWKDWDRTNPPSQAEFVELAGGDRQHEKPDVWIKPCDSVVLEIKAASVGASDQFRTGFTLRFPRFKKYRTDKDWKSALSLSEFVALRSRVEKEAGKNKEFKVDSKRRITKRLKKEILIAGNDNKVKTPYAGPKTKLFDGLSFCVMSEMIHPYKKSKAQIEQAIKENGGAIFQSATAKEGIICIGDKRVVKVASLMKSGLASVVKPIWVFDALKQAEVDGFDRQRLLLPYEPSHMFHMTEELRESVEGNVDDYHDSYARDVTPDELKRILDDMIHPKNYEFSANAFLSQLEERGHGLGELPGSLFSRCVARFVSLKTSNSETDSDFLIAKNRFLFAGGVEATEDNEEIVTHFVVQNESAEMMRVLREELAARRGRLPRIVRLKWIQDSWSEKTLLDEERYAVTI</sequence>
<comment type="subcellular location">
    <subcellularLocation>
        <location evidence="2">Nucleus</location>
    </subcellularLocation>
</comment>
<keyword evidence="13" id="KW-0539">Nucleus</keyword>
<dbReference type="GO" id="GO:0046872">
    <property type="term" value="F:metal ion binding"/>
    <property type="evidence" value="ECO:0007669"/>
    <property type="project" value="UniProtKB-KW"/>
</dbReference>